<dbReference type="GO" id="GO:0044038">
    <property type="term" value="P:cell wall macromolecule biosynthetic process"/>
    <property type="evidence" value="ECO:0007669"/>
    <property type="project" value="TreeGrafter"/>
</dbReference>
<comment type="cofactor">
    <cofactor evidence="7">
        <name>Mg(2+)</name>
        <dbReference type="ChEBI" id="CHEBI:18420"/>
    </cofactor>
</comment>
<feature type="binding site" evidence="7">
    <location>
        <position position="206"/>
    </location>
    <ligand>
        <name>Mg(2+)</name>
        <dbReference type="ChEBI" id="CHEBI:18420"/>
    </ligand>
</feature>
<evidence type="ECO:0000256" key="4">
    <source>
        <dbReference type="ARBA" id="ARBA00022692"/>
    </source>
</evidence>
<dbReference type="InterPro" id="IPR000715">
    <property type="entry name" value="Glycosyl_transferase_4"/>
</dbReference>
<dbReference type="EMBL" id="CP048711">
    <property type="protein sequence ID" value="QIB64664.1"/>
    <property type="molecule type" value="Genomic_DNA"/>
</dbReference>
<accession>A0A6C0U5E0</accession>
<keyword evidence="2" id="KW-1003">Cell membrane</keyword>
<evidence type="ECO:0000313" key="10">
    <source>
        <dbReference type="Proteomes" id="UP000477680"/>
    </source>
</evidence>
<feature type="transmembrane region" description="Helical" evidence="8">
    <location>
        <begin position="178"/>
        <end position="195"/>
    </location>
</feature>
<dbReference type="RefSeq" id="WP_163493914.1">
    <property type="nucleotide sequence ID" value="NZ_CP048711.1"/>
</dbReference>
<keyword evidence="7" id="KW-0479">Metal-binding</keyword>
<comment type="subcellular location">
    <subcellularLocation>
        <location evidence="1">Cell membrane</location>
        <topology evidence="1">Multi-pass membrane protein</topology>
    </subcellularLocation>
</comment>
<feature type="transmembrane region" description="Helical" evidence="8">
    <location>
        <begin position="228"/>
        <end position="250"/>
    </location>
</feature>
<feature type="binding site" evidence="7">
    <location>
        <position position="146"/>
    </location>
    <ligand>
        <name>Mg(2+)</name>
        <dbReference type="ChEBI" id="CHEBI:18420"/>
    </ligand>
</feature>
<dbReference type="KEGG" id="kim:G3T16_03890"/>
<feature type="transmembrane region" description="Helical" evidence="8">
    <location>
        <begin position="123"/>
        <end position="142"/>
    </location>
</feature>
<keyword evidence="3 9" id="KW-0808">Transferase</keyword>
<feature type="transmembrane region" description="Helical" evidence="8">
    <location>
        <begin position="70"/>
        <end position="88"/>
    </location>
</feature>
<dbReference type="GO" id="GO:0016780">
    <property type="term" value="F:phosphotransferase activity, for other substituted phosphate groups"/>
    <property type="evidence" value="ECO:0007669"/>
    <property type="project" value="InterPro"/>
</dbReference>
<feature type="transmembrane region" description="Helical" evidence="8">
    <location>
        <begin position="283"/>
        <end position="301"/>
    </location>
</feature>
<evidence type="ECO:0000256" key="3">
    <source>
        <dbReference type="ARBA" id="ARBA00022679"/>
    </source>
</evidence>
<dbReference type="GO" id="GO:0005886">
    <property type="term" value="C:plasma membrane"/>
    <property type="evidence" value="ECO:0007669"/>
    <property type="project" value="UniProtKB-SubCell"/>
</dbReference>
<organism evidence="9 10">
    <name type="scientific">Kineobactrum salinum</name>
    <dbReference type="NCBI Taxonomy" id="2708301"/>
    <lineage>
        <taxon>Bacteria</taxon>
        <taxon>Pseudomonadati</taxon>
        <taxon>Pseudomonadota</taxon>
        <taxon>Gammaproteobacteria</taxon>
        <taxon>Cellvibrionales</taxon>
        <taxon>Halieaceae</taxon>
        <taxon>Kineobactrum</taxon>
    </lineage>
</organism>
<feature type="transmembrane region" description="Helical" evidence="8">
    <location>
        <begin position="307"/>
        <end position="325"/>
    </location>
</feature>
<reference evidence="9 10" key="1">
    <citation type="submission" date="2020-02" db="EMBL/GenBank/DDBJ databases">
        <title>Genome sequencing for Kineobactrum sp. M2.</title>
        <authorList>
            <person name="Park S.-J."/>
        </authorList>
    </citation>
    <scope>NUCLEOTIDE SEQUENCE [LARGE SCALE GENOMIC DNA]</scope>
    <source>
        <strain evidence="9 10">M2</strain>
    </source>
</reference>
<keyword evidence="10" id="KW-1185">Reference proteome</keyword>
<evidence type="ECO:0000256" key="1">
    <source>
        <dbReference type="ARBA" id="ARBA00004651"/>
    </source>
</evidence>
<keyword evidence="4 8" id="KW-0812">Transmembrane</keyword>
<evidence type="ECO:0000256" key="6">
    <source>
        <dbReference type="ARBA" id="ARBA00023136"/>
    </source>
</evidence>
<sequence length="329" mass="36348">MILSLLAAALLSTLFCGLYLLLARRRRWLDQPSQRSSHAAPVPHGGGTGIMLALVVAGALAQLQGVDWDSIVWLLLALALVLSATGVLDDLMDLPVWLRFAVYGSCCLVLVMVLPLPPLLSSLWLPAWLWWPLAAIGLLWLLNLYNFMDGIDGIAALQAVLACSAAAGLAALSGAVDYALLCLLLALCQLGFLVWNWPPAKLFMGDAGSVPTGFLVGGLALYGASLEAVPLACWLVLLAVFITDASWTLMERWRRGDNLIHAHRQHGYQRLSRHWRSHLRVDLLFLMLHALWLLPLAWTIWMWPKFQILFVILAYVPLLLGMARLRRLP</sequence>
<dbReference type="CDD" id="cd06854">
    <property type="entry name" value="GT_WbpL_WbcO_like"/>
    <property type="match status" value="1"/>
</dbReference>
<keyword evidence="7" id="KW-0460">Magnesium</keyword>
<dbReference type="PANTHER" id="PTHR22926:SF3">
    <property type="entry name" value="UNDECAPRENYL-PHOSPHATE ALPHA-N-ACETYLGLUCOSAMINYL 1-PHOSPHATE TRANSFERASE"/>
    <property type="match status" value="1"/>
</dbReference>
<dbReference type="AlphaFoldDB" id="A0A6C0U5E0"/>
<evidence type="ECO:0000256" key="7">
    <source>
        <dbReference type="PIRSR" id="PIRSR600715-1"/>
    </source>
</evidence>
<feature type="transmembrane region" description="Helical" evidence="8">
    <location>
        <begin position="202"/>
        <end position="222"/>
    </location>
</feature>
<keyword evidence="6 8" id="KW-0472">Membrane</keyword>
<evidence type="ECO:0000256" key="8">
    <source>
        <dbReference type="SAM" id="Phobius"/>
    </source>
</evidence>
<protein>
    <submittedName>
        <fullName evidence="9">Glycosyltransferase family 4 protein</fullName>
    </submittedName>
</protein>
<feature type="transmembrane region" description="Helical" evidence="8">
    <location>
        <begin position="44"/>
        <end position="64"/>
    </location>
</feature>
<evidence type="ECO:0000256" key="2">
    <source>
        <dbReference type="ARBA" id="ARBA00022475"/>
    </source>
</evidence>
<name>A0A6C0U5E0_9GAMM</name>
<gene>
    <name evidence="9" type="ORF">G3T16_03890</name>
</gene>
<keyword evidence="5 8" id="KW-1133">Transmembrane helix</keyword>
<feature type="transmembrane region" description="Helical" evidence="8">
    <location>
        <begin position="154"/>
        <end position="172"/>
    </location>
</feature>
<dbReference type="Pfam" id="PF00953">
    <property type="entry name" value="Glycos_transf_4"/>
    <property type="match status" value="1"/>
</dbReference>
<dbReference type="GO" id="GO:0071555">
    <property type="term" value="P:cell wall organization"/>
    <property type="evidence" value="ECO:0007669"/>
    <property type="project" value="TreeGrafter"/>
</dbReference>
<dbReference type="Proteomes" id="UP000477680">
    <property type="component" value="Chromosome"/>
</dbReference>
<dbReference type="GO" id="GO:0046872">
    <property type="term" value="F:metal ion binding"/>
    <property type="evidence" value="ECO:0007669"/>
    <property type="project" value="UniProtKB-KW"/>
</dbReference>
<evidence type="ECO:0000313" key="9">
    <source>
        <dbReference type="EMBL" id="QIB64664.1"/>
    </source>
</evidence>
<evidence type="ECO:0000256" key="5">
    <source>
        <dbReference type="ARBA" id="ARBA00022989"/>
    </source>
</evidence>
<feature type="transmembrane region" description="Helical" evidence="8">
    <location>
        <begin position="6"/>
        <end position="23"/>
    </location>
</feature>
<dbReference type="PANTHER" id="PTHR22926">
    <property type="entry name" value="PHOSPHO-N-ACETYLMURAMOYL-PENTAPEPTIDE-TRANSFERASE"/>
    <property type="match status" value="1"/>
</dbReference>
<feature type="transmembrane region" description="Helical" evidence="8">
    <location>
        <begin position="100"/>
        <end position="117"/>
    </location>
</feature>
<dbReference type="GO" id="GO:0009103">
    <property type="term" value="P:lipopolysaccharide biosynthetic process"/>
    <property type="evidence" value="ECO:0007669"/>
    <property type="project" value="TreeGrafter"/>
</dbReference>
<proteinExistence type="predicted"/>